<dbReference type="RefSeq" id="WP_245903259.1">
    <property type="nucleotide sequence ID" value="NZ_QKYU01000005.1"/>
</dbReference>
<comment type="caution">
    <text evidence="1">The sequence shown here is derived from an EMBL/GenBank/DDBJ whole genome shotgun (WGS) entry which is preliminary data.</text>
</comment>
<evidence type="ECO:0000313" key="1">
    <source>
        <dbReference type="EMBL" id="PZW48384.1"/>
    </source>
</evidence>
<dbReference type="EMBL" id="QKYU01000005">
    <property type="protein sequence ID" value="PZW48384.1"/>
    <property type="molecule type" value="Genomic_DNA"/>
</dbReference>
<evidence type="ECO:0000313" key="2">
    <source>
        <dbReference type="Proteomes" id="UP000249688"/>
    </source>
</evidence>
<keyword evidence="2" id="KW-1185">Reference proteome</keyword>
<reference evidence="1 2" key="1">
    <citation type="submission" date="2018-06" db="EMBL/GenBank/DDBJ databases">
        <title>Genomic Encyclopedia of Archaeal and Bacterial Type Strains, Phase II (KMG-II): from individual species to whole genera.</title>
        <authorList>
            <person name="Goeker M."/>
        </authorList>
    </citation>
    <scope>NUCLEOTIDE SEQUENCE [LARGE SCALE GENOMIC DNA]</scope>
    <source>
        <strain evidence="1 2">DSM 24525</strain>
    </source>
</reference>
<dbReference type="AlphaFoldDB" id="A0A2W7IS19"/>
<proteinExistence type="predicted"/>
<gene>
    <name evidence="1" type="ORF">C8P66_105133</name>
</gene>
<protein>
    <submittedName>
        <fullName evidence="1">Uncharacterized protein</fullName>
    </submittedName>
</protein>
<accession>A0A2W7IS19</accession>
<organism evidence="1 2">
    <name type="scientific">Humitalea rosea</name>
    <dbReference type="NCBI Taxonomy" id="990373"/>
    <lineage>
        <taxon>Bacteria</taxon>
        <taxon>Pseudomonadati</taxon>
        <taxon>Pseudomonadota</taxon>
        <taxon>Alphaproteobacteria</taxon>
        <taxon>Acetobacterales</taxon>
        <taxon>Roseomonadaceae</taxon>
        <taxon>Humitalea</taxon>
    </lineage>
</organism>
<name>A0A2W7IS19_9PROT</name>
<dbReference type="Proteomes" id="UP000249688">
    <property type="component" value="Unassembled WGS sequence"/>
</dbReference>
<sequence length="83" mass="8738">MATRHTVLTDPLPVMELHPELQADALRRAAWTLAAHAEDLARAMQAGAVEPRDGVAALRLFAAVVRAADAAPAARHRGPAGRA</sequence>